<keyword evidence="2" id="KW-1185">Reference proteome</keyword>
<evidence type="ECO:0000313" key="1">
    <source>
        <dbReference type="EMBL" id="GAA5798474.1"/>
    </source>
</evidence>
<evidence type="ECO:0000313" key="2">
    <source>
        <dbReference type="Proteomes" id="UP001476247"/>
    </source>
</evidence>
<proteinExistence type="predicted"/>
<dbReference type="Proteomes" id="UP001476247">
    <property type="component" value="Unassembled WGS sequence"/>
</dbReference>
<accession>A0ABP9XUM1</accession>
<dbReference type="EMBL" id="BAABUJ010000010">
    <property type="protein sequence ID" value="GAA5798474.1"/>
    <property type="molecule type" value="Genomic_DNA"/>
</dbReference>
<sequence>MSEADIFKNIWSPILDIVFEGSSIVLRTSSPAAPKSITNYDIPNCEVAKDGKAEKSSTDNGKLLVEGKMILH</sequence>
<protein>
    <submittedName>
        <fullName evidence="1">Uncharacterized protein</fullName>
    </submittedName>
</protein>
<name>A0ABP9XUM1_9FUNG</name>
<gene>
    <name evidence="1" type="ORF">HPULCUR_003878</name>
</gene>
<organism evidence="1 2">
    <name type="scientific">Helicostylum pulchrum</name>
    <dbReference type="NCBI Taxonomy" id="562976"/>
    <lineage>
        <taxon>Eukaryota</taxon>
        <taxon>Fungi</taxon>
        <taxon>Fungi incertae sedis</taxon>
        <taxon>Mucoromycota</taxon>
        <taxon>Mucoromycotina</taxon>
        <taxon>Mucoromycetes</taxon>
        <taxon>Mucorales</taxon>
        <taxon>Mucorineae</taxon>
        <taxon>Mucoraceae</taxon>
        <taxon>Helicostylum</taxon>
    </lineage>
</organism>
<comment type="caution">
    <text evidence="1">The sequence shown here is derived from an EMBL/GenBank/DDBJ whole genome shotgun (WGS) entry which is preliminary data.</text>
</comment>
<reference evidence="1 2" key="1">
    <citation type="submission" date="2024-04" db="EMBL/GenBank/DDBJ databases">
        <title>genome sequences of Mucor flavus KT1a and Helicostylum pulchrum KT1b strains isolation_sourced from the surface of a dry-aged beef.</title>
        <authorList>
            <person name="Toyotome T."/>
            <person name="Hosono M."/>
            <person name="Torimaru M."/>
            <person name="Fukuda K."/>
            <person name="Mikami N."/>
        </authorList>
    </citation>
    <scope>NUCLEOTIDE SEQUENCE [LARGE SCALE GENOMIC DNA]</scope>
    <source>
        <strain evidence="1 2">KT1b</strain>
    </source>
</reference>